<feature type="non-terminal residue" evidence="2">
    <location>
        <position position="1"/>
    </location>
</feature>
<feature type="domain" description="Galaxin-like repeats" evidence="1">
    <location>
        <begin position="57"/>
        <end position="170"/>
    </location>
</feature>
<dbReference type="InterPro" id="IPR056601">
    <property type="entry name" value="Galaxin_dom"/>
</dbReference>
<keyword evidence="3" id="KW-1185">Reference proteome</keyword>
<accession>A0A6S7FVC3</accession>
<name>A0A6S7FVC3_PARCT</name>
<dbReference type="AlphaFoldDB" id="A0A6S7FVC3"/>
<reference evidence="2" key="1">
    <citation type="submission" date="2020-04" db="EMBL/GenBank/DDBJ databases">
        <authorList>
            <person name="Alioto T."/>
            <person name="Alioto T."/>
            <person name="Gomez Garrido J."/>
        </authorList>
    </citation>
    <scope>NUCLEOTIDE SEQUENCE</scope>
    <source>
        <strain evidence="2">A484AB</strain>
    </source>
</reference>
<proteinExistence type="predicted"/>
<dbReference type="Proteomes" id="UP001152795">
    <property type="component" value="Unassembled WGS sequence"/>
</dbReference>
<dbReference type="Pfam" id="PF24748">
    <property type="entry name" value="Galaxin_repeat"/>
    <property type="match status" value="1"/>
</dbReference>
<dbReference type="EMBL" id="CACRXK020000625">
    <property type="protein sequence ID" value="CAB3983528.1"/>
    <property type="molecule type" value="Genomic_DNA"/>
</dbReference>
<protein>
    <recommendedName>
        <fullName evidence="1">Galaxin-like repeats domain-containing protein</fullName>
    </recommendedName>
</protein>
<comment type="caution">
    <text evidence="2">The sequence shown here is derived from an EMBL/GenBank/DDBJ whole genome shotgun (WGS) entry which is preliminary data.</text>
</comment>
<gene>
    <name evidence="2" type="ORF">PACLA_8A013479</name>
</gene>
<evidence type="ECO:0000313" key="3">
    <source>
        <dbReference type="Proteomes" id="UP001152795"/>
    </source>
</evidence>
<organism evidence="2 3">
    <name type="scientific">Paramuricea clavata</name>
    <name type="common">Red gorgonian</name>
    <name type="synonym">Violescent sea-whip</name>
    <dbReference type="NCBI Taxonomy" id="317549"/>
    <lineage>
        <taxon>Eukaryota</taxon>
        <taxon>Metazoa</taxon>
        <taxon>Cnidaria</taxon>
        <taxon>Anthozoa</taxon>
        <taxon>Octocorallia</taxon>
        <taxon>Malacalcyonacea</taxon>
        <taxon>Plexauridae</taxon>
        <taxon>Paramuricea</taxon>
    </lineage>
</organism>
<evidence type="ECO:0000259" key="1">
    <source>
        <dbReference type="Pfam" id="PF24748"/>
    </source>
</evidence>
<evidence type="ECO:0000313" key="2">
    <source>
        <dbReference type="EMBL" id="CAB3983528.1"/>
    </source>
</evidence>
<sequence>ECCNGVLHNRDLAKTCCDNEYKRKASPSDVCCGGRFYTRTTNYQCCHGNYRLVQPGRVCCQDNRGAIHVGDGNACCDGQPYNNNTKYCVCGVVYNDNIRKCCGGQVVSLAQTCCGGTESGRVYTEDSGKKCCGNNYVPVSSLCCQSGTGSWKIYNYTSVKQREDSHHVCCGMNRISAGLSCCNDRGFNSSLQVCADEEGCGNGTVCNKASLSTAKCNRCDFRNSLHCGYTQGYYTPIHPPLPPKIAPRSRKWCRVMPHYVITMIKT</sequence>